<name>A0A0E0LGG4_ORYPU</name>
<sequence>MAMMRSALARVFRRSASGSCRAPAAGVCRRRPDIDQAPPPLPSLLRPAAAAPWMLPRPGSAPHPQPQMVRTFMSVAAGDAAAAAAPTRRLFQGRRQFLVISKATEGVKWAGQKRFLSMERNANGPKLMEFARLAVKRIKALGNSTIEIDPRSEFYAIAVVTVVCHWLMSRQYRSLDDPTFPNLSTHQLKTRERLSKLNSDEKSNDVDE</sequence>
<dbReference type="HOGENOM" id="CLU_131173_0_0_1"/>
<dbReference type="EnsemblPlants" id="OPUNC07G01290.1">
    <property type="protein sequence ID" value="OPUNC07G01290.1"/>
    <property type="gene ID" value="OPUNC07G01290"/>
</dbReference>
<reference evidence="1" key="1">
    <citation type="submission" date="2015-04" db="UniProtKB">
        <authorList>
            <consortium name="EnsemblPlants"/>
        </authorList>
    </citation>
    <scope>IDENTIFICATION</scope>
</reference>
<dbReference type="Gramene" id="OPUNC07G01290.1">
    <property type="protein sequence ID" value="OPUNC07G01290.1"/>
    <property type="gene ID" value="OPUNC07G01290"/>
</dbReference>
<keyword evidence="2" id="KW-1185">Reference proteome</keyword>
<organism evidence="1">
    <name type="scientific">Oryza punctata</name>
    <name type="common">Red rice</name>
    <dbReference type="NCBI Taxonomy" id="4537"/>
    <lineage>
        <taxon>Eukaryota</taxon>
        <taxon>Viridiplantae</taxon>
        <taxon>Streptophyta</taxon>
        <taxon>Embryophyta</taxon>
        <taxon>Tracheophyta</taxon>
        <taxon>Spermatophyta</taxon>
        <taxon>Magnoliopsida</taxon>
        <taxon>Liliopsida</taxon>
        <taxon>Poales</taxon>
        <taxon>Poaceae</taxon>
        <taxon>BOP clade</taxon>
        <taxon>Oryzoideae</taxon>
        <taxon>Oryzeae</taxon>
        <taxon>Oryzinae</taxon>
        <taxon>Oryza</taxon>
    </lineage>
</organism>
<evidence type="ECO:0000313" key="1">
    <source>
        <dbReference type="EnsemblPlants" id="OPUNC07G01290.1"/>
    </source>
</evidence>
<reference evidence="1" key="2">
    <citation type="submission" date="2018-05" db="EMBL/GenBank/DDBJ databases">
        <title>OpunRS2 (Oryza punctata Reference Sequence Version 2).</title>
        <authorList>
            <person name="Zhang J."/>
            <person name="Kudrna D."/>
            <person name="Lee S."/>
            <person name="Talag J."/>
            <person name="Welchert J."/>
            <person name="Wing R.A."/>
        </authorList>
    </citation>
    <scope>NUCLEOTIDE SEQUENCE [LARGE SCALE GENOMIC DNA]</scope>
</reference>
<evidence type="ECO:0000313" key="2">
    <source>
        <dbReference type="Proteomes" id="UP000026962"/>
    </source>
</evidence>
<proteinExistence type="predicted"/>
<accession>A0A0E0LGG4</accession>
<protein>
    <submittedName>
        <fullName evidence="1">Uncharacterized protein</fullName>
    </submittedName>
</protein>
<dbReference type="Proteomes" id="UP000026962">
    <property type="component" value="Chromosome 7"/>
</dbReference>
<dbReference type="AlphaFoldDB" id="A0A0E0LGG4"/>